<proteinExistence type="predicted"/>
<organism evidence="5 6">
    <name type="scientific">Gekko japonicus</name>
    <name type="common">Schlegel's Japanese gecko</name>
    <dbReference type="NCBI Taxonomy" id="146911"/>
    <lineage>
        <taxon>Eukaryota</taxon>
        <taxon>Metazoa</taxon>
        <taxon>Chordata</taxon>
        <taxon>Craniata</taxon>
        <taxon>Vertebrata</taxon>
        <taxon>Euteleostomi</taxon>
        <taxon>Lepidosauria</taxon>
        <taxon>Squamata</taxon>
        <taxon>Bifurcata</taxon>
        <taxon>Gekkota</taxon>
        <taxon>Gekkonidae</taxon>
        <taxon>Gekkoninae</taxon>
        <taxon>Gekko</taxon>
    </lineage>
</organism>
<protein>
    <submittedName>
        <fullName evidence="6">Dynein heavy chain 14, axonemal-like</fullName>
    </submittedName>
</protein>
<keyword evidence="5" id="KW-1185">Reference proteome</keyword>
<dbReference type="Gene3D" id="3.40.50.300">
    <property type="entry name" value="P-loop containing nucleotide triphosphate hydrolases"/>
    <property type="match status" value="2"/>
</dbReference>
<evidence type="ECO:0000259" key="4">
    <source>
        <dbReference type="Pfam" id="PF18199"/>
    </source>
</evidence>
<dbReference type="PANTHER" id="PTHR22878:SF64">
    <property type="entry name" value="DYNEIN AXONEMAL HEAVY CHAIN 14"/>
    <property type="match status" value="1"/>
</dbReference>
<feature type="domain" description="Dynein heavy chain ATP-binding dynein motor region" evidence="2">
    <location>
        <begin position="1"/>
        <end position="104"/>
    </location>
</feature>
<dbReference type="GeneID" id="107106331"/>
<evidence type="ECO:0000313" key="5">
    <source>
        <dbReference type="Proteomes" id="UP000694871"/>
    </source>
</evidence>
<dbReference type="InterPro" id="IPR041658">
    <property type="entry name" value="AAA_lid_11"/>
</dbReference>
<dbReference type="Pfam" id="PF03028">
    <property type="entry name" value="Dynein_heavy"/>
    <property type="match status" value="1"/>
</dbReference>
<dbReference type="Gene3D" id="1.20.1270.280">
    <property type="match status" value="1"/>
</dbReference>
<dbReference type="InterPro" id="IPR004273">
    <property type="entry name" value="Dynein_heavy_D6_P-loop"/>
</dbReference>
<dbReference type="InterPro" id="IPR035706">
    <property type="entry name" value="AAA_9"/>
</dbReference>
<feature type="domain" description="Dynein heavy chain region D6 P-loop" evidence="1">
    <location>
        <begin position="404"/>
        <end position="521"/>
    </location>
</feature>
<dbReference type="InterPro" id="IPR043160">
    <property type="entry name" value="Dynein_C_barrel"/>
</dbReference>
<feature type="domain" description="Dynein heavy chain C-terminal" evidence="4">
    <location>
        <begin position="704"/>
        <end position="1122"/>
    </location>
</feature>
<feature type="domain" description="Dynein heavy chain AAA lid" evidence="3">
    <location>
        <begin position="558"/>
        <end position="697"/>
    </location>
</feature>
<gene>
    <name evidence="6" type="primary">LOC107106331</name>
</gene>
<evidence type="ECO:0000259" key="2">
    <source>
        <dbReference type="Pfam" id="PF12781"/>
    </source>
</evidence>
<evidence type="ECO:0000259" key="1">
    <source>
        <dbReference type="Pfam" id="PF03028"/>
    </source>
</evidence>
<evidence type="ECO:0000313" key="6">
    <source>
        <dbReference type="RefSeq" id="XP_015261950.1"/>
    </source>
</evidence>
<sequence>LYMTTQKANPHFLPAICKMVTMINFTVTFQGLQDQLLSAVVIHEKPELEQQRCTLLENISADLVTLRELEQKSLHLLQKTDGHILDDQDLINNLQKTKITSTEIFERVEASARTEDIIEKMRKNYLPIATRGAVLYFMVSDLVHINHMYQFSLVWFRKIFVDSMDYISKLKSHISLSESHIPITGTVRALSRQRRHSALEDWEGCEMDNFNRLVNNILDKLTSNVYKTVSSALFSEHQLCFSFLLCAAIVKTNCGENQFTNNFGFIPENQWNFFLYSSMMANFKDPQDSESNGSGIYPEGLKKAVVILLLKKPALDPMDPSNSHPVLKLSFLGLQFGVPKDQDGVPLIFPWENLSSFERLILIKVLRPECLSSALREFVFEKLGSKYLQAGGINLKEMYEESDCTTPLILIHTQGVDAAALLLRLAQEIKGNTQHVKMISLGRGQESKAEELIYKAQILSGQWAFLQNCHLAASFMPRLCTIVDSFTQANTNISPQFRLCLSSTPDPSFPEPILRKGIKIVIESPQGLKGKLLQTFGISGTGEVTEVIFNKSTCGPSWKKLLFSLCFFNAVIHERKKYGALGWNIPYEFSFSDLEVSIQMLEILLDKQEDVPWAALYYLTGEVVYGGRITDEWDRRCLLSILQNFCNPSLLEENFAYTRDCVYRPISEADTLKDCRAYLQTLPEADSAELFGMHPCAEQAFLKSQAQMFVDTIASTQSKSLTDAFIISGGKTQDEIVLDMASDILTRLPLTVEDIGQATKTESATTLDSFMSGPIWTALVNAAKGPGSYISTPLITVLHQEIDQFNHLLSLIIQSLHALQQGTKGKIMFTTDLEQLYNSLLKGKVPDLWQQHSYVSCKPLGSWTDDLILRLNFFAMWANQVITCMQARHNYLVKLQRQTRTLLQPDEDPDFFGDSNQGHPSHFWLPGFFFPQGFLTAVLQNYARLNKVSVDSLTFVHKVLTFTQNKEQDLRSVKRNEYILNKAFQYGENNTGYKYRLSVNITESICEESSAPKTGVIIFGLYIDGACWSPTKEALEDPDLHTRFYPLPDILFLPQQVAPHPSSCYLEEETEFLLYECPLYRTPHRSGILSTTGISSNFITSINLPILLTPSHWITRGVALLCQLDD</sequence>
<accession>A0ABM1JKG3</accession>
<dbReference type="RefSeq" id="XP_015261950.1">
    <property type="nucleotide sequence ID" value="XM_015406464.1"/>
</dbReference>
<reference evidence="6" key="1">
    <citation type="submission" date="2025-08" db="UniProtKB">
        <authorList>
            <consortium name="RefSeq"/>
        </authorList>
    </citation>
    <scope>IDENTIFICATION</scope>
</reference>
<evidence type="ECO:0000259" key="3">
    <source>
        <dbReference type="Pfam" id="PF18198"/>
    </source>
</evidence>
<dbReference type="Proteomes" id="UP000694871">
    <property type="component" value="Unplaced"/>
</dbReference>
<dbReference type="InterPro" id="IPR026983">
    <property type="entry name" value="DHC"/>
</dbReference>
<dbReference type="Gene3D" id="1.10.8.720">
    <property type="entry name" value="Region D6 of dynein motor"/>
    <property type="match status" value="1"/>
</dbReference>
<dbReference type="Gene3D" id="1.10.8.1220">
    <property type="match status" value="1"/>
</dbReference>
<feature type="non-terminal residue" evidence="6">
    <location>
        <position position="1"/>
    </location>
</feature>
<name>A0ABM1JKG3_GEKJA</name>
<dbReference type="Gene3D" id="6.10.140.1060">
    <property type="match status" value="1"/>
</dbReference>
<dbReference type="InterPro" id="IPR042219">
    <property type="entry name" value="AAA_lid_11_sf"/>
</dbReference>
<dbReference type="Pfam" id="PF12781">
    <property type="entry name" value="AAA_9"/>
    <property type="match status" value="1"/>
</dbReference>
<dbReference type="InterPro" id="IPR041228">
    <property type="entry name" value="Dynein_C"/>
</dbReference>
<dbReference type="Pfam" id="PF18199">
    <property type="entry name" value="Dynein_C"/>
    <property type="match status" value="1"/>
</dbReference>
<dbReference type="Pfam" id="PF18198">
    <property type="entry name" value="AAA_lid_11"/>
    <property type="match status" value="1"/>
</dbReference>
<dbReference type="InterPro" id="IPR027417">
    <property type="entry name" value="P-loop_NTPase"/>
</dbReference>
<dbReference type="Gene3D" id="3.10.490.20">
    <property type="match status" value="1"/>
</dbReference>
<dbReference type="PANTHER" id="PTHR22878">
    <property type="entry name" value="DYNEIN HEAVY CHAIN 6, AXONEMAL-LIKE-RELATED"/>
    <property type="match status" value="1"/>
</dbReference>